<sequence length="417" mass="45993">MSVICLLAAVLLCLTNDAAARIYIDINSPGLKRLPIAVVDFAGIAEGTEMADIIKNDLDFTGLFVFVNKNAFIESATAPFSPDNWRPLGIDAVVKGTAEVEADGSLAVVASVYDVVESSNIMKKKYSSKRDQIRPLAHKIADDIYEALTGQKSYFGSKIAFIGQDGDRKSIYLMDYDGQRVKKIVSKGDITMKPRWSSDSKKLYYSSMRNRKWGIYVLDFDSVSEDKLYSSGATDLIGDVTQDGSYMLFSSSLKGSPNIYRMNLGTKEVTRVTHSENIDVSPSVSPDGKSVVYVADKTTVPQLYIMTTDGTDSRRLTFEGSYNTTPEWSRAGDQIVFSGREGGRFQIYTIKPNGTELKQLTDTGNNEEPSFSPDGRLITFTSDRDGVKGVYVMMANGEGQKRISPRNIRAFGPSWSH</sequence>
<dbReference type="NCBIfam" id="TIGR02800">
    <property type="entry name" value="propeller_TolB"/>
    <property type="match status" value="1"/>
</dbReference>
<dbReference type="InterPro" id="IPR032485">
    <property type="entry name" value="LRP1-like_beta_prop"/>
</dbReference>
<keyword evidence="3" id="KW-0574">Periplasm</keyword>
<dbReference type="SUPFAM" id="SSF52964">
    <property type="entry name" value="TolB, N-terminal domain"/>
    <property type="match status" value="1"/>
</dbReference>
<evidence type="ECO:0000259" key="5">
    <source>
        <dbReference type="Pfam" id="PF04052"/>
    </source>
</evidence>
<dbReference type="Pfam" id="PF16472">
    <property type="entry name" value="DUF5050"/>
    <property type="match status" value="1"/>
</dbReference>
<reference evidence="7 8" key="1">
    <citation type="submission" date="2015-11" db="EMBL/GenBank/DDBJ databases">
        <authorList>
            <person name="Lin W."/>
        </authorList>
    </citation>
    <scope>NUCLEOTIDE SEQUENCE [LARGE SCALE GENOMIC DNA]</scope>
    <source>
        <strain evidence="7 8">HCH-1</strain>
    </source>
</reference>
<name>A0ABR5SEF6_9BACT</name>
<evidence type="ECO:0000313" key="7">
    <source>
        <dbReference type="EMBL" id="KWT84400.1"/>
    </source>
</evidence>
<dbReference type="EMBL" id="LNQR01000068">
    <property type="protein sequence ID" value="KWT84400.1"/>
    <property type="molecule type" value="Genomic_DNA"/>
</dbReference>
<evidence type="ECO:0000256" key="3">
    <source>
        <dbReference type="ARBA" id="ARBA00022764"/>
    </source>
</evidence>
<feature type="signal peptide" evidence="4">
    <location>
        <begin position="1"/>
        <end position="20"/>
    </location>
</feature>
<protein>
    <submittedName>
        <fullName evidence="7">Translocation protein TolB</fullName>
    </submittedName>
</protein>
<gene>
    <name evidence="7" type="ORF">ASN18_1895</name>
</gene>
<dbReference type="InterPro" id="IPR007195">
    <property type="entry name" value="TolB_N"/>
</dbReference>
<evidence type="ECO:0000313" key="8">
    <source>
        <dbReference type="Proteomes" id="UP000060487"/>
    </source>
</evidence>
<dbReference type="Gene3D" id="3.40.50.10070">
    <property type="entry name" value="TolB, N-terminal domain"/>
    <property type="match status" value="1"/>
</dbReference>
<evidence type="ECO:0000256" key="4">
    <source>
        <dbReference type="SAM" id="SignalP"/>
    </source>
</evidence>
<dbReference type="Proteomes" id="UP000060487">
    <property type="component" value="Unassembled WGS sequence"/>
</dbReference>
<feature type="chain" id="PRO_5045832111" evidence="4">
    <location>
        <begin position="21"/>
        <end position="417"/>
    </location>
</feature>
<keyword evidence="2 4" id="KW-0732">Signal</keyword>
<evidence type="ECO:0000259" key="6">
    <source>
        <dbReference type="Pfam" id="PF16472"/>
    </source>
</evidence>
<comment type="subcellular location">
    <subcellularLocation>
        <location evidence="1">Periplasm</location>
    </subcellularLocation>
</comment>
<dbReference type="PANTHER" id="PTHR36842">
    <property type="entry name" value="PROTEIN TOLB HOMOLOG"/>
    <property type="match status" value="1"/>
</dbReference>
<feature type="domain" description="Prolow-density lipoprotein receptor-related protein 1-like beta-propeller" evidence="6">
    <location>
        <begin position="161"/>
        <end position="407"/>
    </location>
</feature>
<dbReference type="Gene3D" id="2.120.10.30">
    <property type="entry name" value="TolB, C-terminal domain"/>
    <property type="match status" value="2"/>
</dbReference>
<dbReference type="PANTHER" id="PTHR36842:SF1">
    <property type="entry name" value="PROTEIN TOLB"/>
    <property type="match status" value="1"/>
</dbReference>
<keyword evidence="8" id="KW-1185">Reference proteome</keyword>
<dbReference type="InterPro" id="IPR014167">
    <property type="entry name" value="Tol-Pal_TolB"/>
</dbReference>
<organism evidence="7 8">
    <name type="scientific">Candidatus Magnetominusculus xianensis</name>
    <dbReference type="NCBI Taxonomy" id="1748249"/>
    <lineage>
        <taxon>Bacteria</taxon>
        <taxon>Pseudomonadati</taxon>
        <taxon>Nitrospirota</taxon>
        <taxon>Nitrospiria</taxon>
        <taxon>Nitrospirales</taxon>
        <taxon>Nitrospiraceae</taxon>
        <taxon>Candidatus Magnetominusculus</taxon>
    </lineage>
</organism>
<evidence type="ECO:0000256" key="1">
    <source>
        <dbReference type="ARBA" id="ARBA00004418"/>
    </source>
</evidence>
<comment type="caution">
    <text evidence="7">The sequence shown here is derived from an EMBL/GenBank/DDBJ whole genome shotgun (WGS) entry which is preliminary data.</text>
</comment>
<dbReference type="Pfam" id="PF04052">
    <property type="entry name" value="TolB_N"/>
    <property type="match status" value="1"/>
</dbReference>
<feature type="domain" description="TolB N-terminal" evidence="5">
    <location>
        <begin position="23"/>
        <end position="119"/>
    </location>
</feature>
<dbReference type="SUPFAM" id="SSF69304">
    <property type="entry name" value="Tricorn protease N-terminal domain"/>
    <property type="match status" value="1"/>
</dbReference>
<accession>A0ABR5SEF6</accession>
<dbReference type="InterPro" id="IPR011042">
    <property type="entry name" value="6-blade_b-propeller_TolB-like"/>
</dbReference>
<evidence type="ECO:0000256" key="2">
    <source>
        <dbReference type="ARBA" id="ARBA00022729"/>
    </source>
</evidence>
<proteinExistence type="predicted"/>